<dbReference type="InterPro" id="IPR013083">
    <property type="entry name" value="Znf_RING/FYVE/PHD"/>
</dbReference>
<keyword evidence="3" id="KW-0862">Zinc</keyword>
<sequence>MPAHTGHEKQINSSSLVYSTIYKDRTPPFLQRNLTQALNEHQESQAQRDAVPTTRSWKPPNDELTTVIAARHGTCELRIHPEFIIKPPHYSSSNITNPSLVFTTRCLLTFSIYRRDAQDPWRHKFRDWSHATFKAYQDGTAVVSMRQSLTIASHVFPALDMEYNGGGTLHGHVGPKYVLRIELQCEHPSHNQAVFDFVGFSGQRNYANGQHLRSYVYSLPRCPASDKCLPLKLDDGRDRLVSSEHTLYVNMEWAVPRMTIMEELNLMNRLERGMTPLSATTTTTTTTTQPTELLRMTYRCDQVGLQKSLVLQGCLCPFCCMRDFRTVERLRLHLKLEHDRFHFAFNEFRPLRRAAPKEVHVKLTFKERAEKPNSDGGKEIRWIAPSHPFDLDAFLAGDESWLRGRKPKASLAAITAGSQRRKKPDEVEHLPKPARKRYKVPRIREEGTNLKLFTMHSRRPLEEGEEISEDDDSLFPSWIVSKIRRRSPTLPQDVVTFMDRWDAHMLGEPIKSDLVVGDAVVRFLRSNEKWIRETPGMAREFMKKLNELVEDDLVSTEVFDYGRDRVESSAATVINGEKGEKRKRDDNVKDVGSFCRPSSPKKTKMDGSVQANQGKENTPWKVPSLSGGQGGPGSNPLAKNSILQTQSKQRDNRLGETANSTTIDGGADVCACVCGKPVTALDAPRAIICANMACIREEFHLSCVGLDKRVAGWRCDDCAAQGAR</sequence>
<proteinExistence type="predicted"/>
<evidence type="ECO:0000256" key="2">
    <source>
        <dbReference type="ARBA" id="ARBA00022771"/>
    </source>
</evidence>
<evidence type="ECO:0000313" key="7">
    <source>
        <dbReference type="Proteomes" id="UP001367316"/>
    </source>
</evidence>
<dbReference type="CDD" id="cd21552">
    <property type="entry name" value="VEFS-box_ctSUZ12-like"/>
    <property type="match status" value="1"/>
</dbReference>
<gene>
    <name evidence="6" type="ORF">JOL62DRAFT_616243</name>
</gene>
<name>A0ABR1MXC1_9PEZI</name>
<evidence type="ECO:0000256" key="1">
    <source>
        <dbReference type="ARBA" id="ARBA00022723"/>
    </source>
</evidence>
<feature type="region of interest" description="Disordered" evidence="4">
    <location>
        <begin position="572"/>
        <end position="639"/>
    </location>
</feature>
<reference evidence="6 7" key="1">
    <citation type="submission" date="2024-04" db="EMBL/GenBank/DDBJ databases">
        <title>Phyllosticta paracitricarpa is synonymous to the EU quarantine fungus P. citricarpa based on phylogenomic analyses.</title>
        <authorList>
            <consortium name="Lawrence Berkeley National Laboratory"/>
            <person name="Van ingen-buijs V.A."/>
            <person name="Van westerhoven A.C."/>
            <person name="Haridas S."/>
            <person name="Skiadas P."/>
            <person name="Martin F."/>
            <person name="Groenewald J.Z."/>
            <person name="Crous P.W."/>
            <person name="Seidl M.F."/>
        </authorList>
    </citation>
    <scope>NUCLEOTIDE SEQUENCE [LARGE SCALE GENOMIC DNA]</scope>
    <source>
        <strain evidence="6 7">CBS 141358</strain>
    </source>
</reference>
<comment type="caution">
    <text evidence="6">The sequence shown here is derived from an EMBL/GenBank/DDBJ whole genome shotgun (WGS) entry which is preliminary data.</text>
</comment>
<dbReference type="InterPro" id="IPR019786">
    <property type="entry name" value="Zinc_finger_PHD-type_CS"/>
</dbReference>
<evidence type="ECO:0000313" key="6">
    <source>
        <dbReference type="EMBL" id="KAK7606371.1"/>
    </source>
</evidence>
<dbReference type="PROSITE" id="PS00028">
    <property type="entry name" value="ZINC_FINGER_C2H2_1"/>
    <property type="match status" value="1"/>
</dbReference>
<feature type="domain" description="C2H2-type" evidence="5">
    <location>
        <begin position="316"/>
        <end position="338"/>
    </location>
</feature>
<organism evidence="6 7">
    <name type="scientific">Phyllosticta paracitricarpa</name>
    <dbReference type="NCBI Taxonomy" id="2016321"/>
    <lineage>
        <taxon>Eukaryota</taxon>
        <taxon>Fungi</taxon>
        <taxon>Dikarya</taxon>
        <taxon>Ascomycota</taxon>
        <taxon>Pezizomycotina</taxon>
        <taxon>Dothideomycetes</taxon>
        <taxon>Dothideomycetes incertae sedis</taxon>
        <taxon>Botryosphaeriales</taxon>
        <taxon>Phyllostictaceae</taxon>
        <taxon>Phyllosticta</taxon>
    </lineage>
</organism>
<dbReference type="Pfam" id="PF23320">
    <property type="entry name" value="Zn_SUZ12"/>
    <property type="match status" value="1"/>
</dbReference>
<keyword evidence="7" id="KW-1185">Reference proteome</keyword>
<dbReference type="InterPro" id="IPR011011">
    <property type="entry name" value="Znf_FYVE_PHD"/>
</dbReference>
<keyword evidence="1" id="KW-0479">Metal-binding</keyword>
<dbReference type="Gene3D" id="3.30.40.10">
    <property type="entry name" value="Zinc/RING finger domain, C3HC4 (zinc finger)"/>
    <property type="match status" value="1"/>
</dbReference>
<accession>A0ABR1MXC1</accession>
<dbReference type="Proteomes" id="UP001367316">
    <property type="component" value="Unassembled WGS sequence"/>
</dbReference>
<dbReference type="InterPro" id="IPR013087">
    <property type="entry name" value="Znf_C2H2_type"/>
</dbReference>
<evidence type="ECO:0000256" key="4">
    <source>
        <dbReference type="SAM" id="MobiDB-lite"/>
    </source>
</evidence>
<dbReference type="EMBL" id="JBBPBF010000050">
    <property type="protein sequence ID" value="KAK7606371.1"/>
    <property type="molecule type" value="Genomic_DNA"/>
</dbReference>
<protein>
    <recommendedName>
        <fullName evidence="5">C2H2-type domain-containing protein</fullName>
    </recommendedName>
</protein>
<dbReference type="PROSITE" id="PS01359">
    <property type="entry name" value="ZF_PHD_1"/>
    <property type="match status" value="1"/>
</dbReference>
<feature type="region of interest" description="Disordered" evidence="4">
    <location>
        <begin position="39"/>
        <end position="61"/>
    </location>
</feature>
<feature type="compositionally biased region" description="Basic and acidic residues" evidence="4">
    <location>
        <begin position="577"/>
        <end position="589"/>
    </location>
</feature>
<evidence type="ECO:0000259" key="5">
    <source>
        <dbReference type="PROSITE" id="PS00028"/>
    </source>
</evidence>
<keyword evidence="2" id="KW-0863">Zinc-finger</keyword>
<dbReference type="InterPro" id="IPR057540">
    <property type="entry name" value="Znf_SUZ12"/>
</dbReference>
<dbReference type="SUPFAM" id="SSF57903">
    <property type="entry name" value="FYVE/PHD zinc finger"/>
    <property type="match status" value="1"/>
</dbReference>
<evidence type="ECO:0000256" key="3">
    <source>
        <dbReference type="ARBA" id="ARBA00022833"/>
    </source>
</evidence>